<dbReference type="HAMAP" id="MF_01201">
    <property type="entry name" value="Ala_racemase"/>
    <property type="match status" value="1"/>
</dbReference>
<dbReference type="InterPro" id="IPR001608">
    <property type="entry name" value="Ala_racemase_N"/>
</dbReference>
<keyword evidence="6 8" id="KW-0413">Isomerase</keyword>
<comment type="caution">
    <text evidence="10">The sequence shown here is derived from an EMBL/GenBank/DDBJ whole genome shotgun (WGS) entry which is preliminary data.</text>
</comment>
<protein>
    <recommendedName>
        <fullName evidence="4 8">Alanine racemase</fullName>
        <ecNumber evidence="4 8">5.1.1.1</ecNumber>
    </recommendedName>
</protein>
<dbReference type="SMART" id="SM01005">
    <property type="entry name" value="Ala_racemase_C"/>
    <property type="match status" value="1"/>
</dbReference>
<evidence type="ECO:0000259" key="9">
    <source>
        <dbReference type="SMART" id="SM01005"/>
    </source>
</evidence>
<dbReference type="InterPro" id="IPR000821">
    <property type="entry name" value="Ala_racemase"/>
</dbReference>
<name>A0ABN8DMR6_9VIBR</name>
<evidence type="ECO:0000256" key="1">
    <source>
        <dbReference type="ARBA" id="ARBA00000316"/>
    </source>
</evidence>
<feature type="modified residue" description="N6-(pyridoxal phosphate)lysine" evidence="8">
    <location>
        <position position="34"/>
    </location>
</feature>
<dbReference type="PRINTS" id="PR00992">
    <property type="entry name" value="ALARACEMASE"/>
</dbReference>
<feature type="binding site" evidence="8">
    <location>
        <position position="308"/>
    </location>
    <ligand>
        <name>substrate</name>
    </ligand>
</feature>
<dbReference type="Pfam" id="PF01168">
    <property type="entry name" value="Ala_racemase_N"/>
    <property type="match status" value="1"/>
</dbReference>
<keyword evidence="5 8" id="KW-0663">Pyridoxal phosphate</keyword>
<dbReference type="SUPFAM" id="SSF50621">
    <property type="entry name" value="Alanine racemase C-terminal domain-like"/>
    <property type="match status" value="1"/>
</dbReference>
<dbReference type="NCBIfam" id="TIGR00492">
    <property type="entry name" value="alr"/>
    <property type="match status" value="1"/>
</dbReference>
<dbReference type="InterPro" id="IPR011079">
    <property type="entry name" value="Ala_racemase_C"/>
</dbReference>
<dbReference type="Proteomes" id="UP000838672">
    <property type="component" value="Unassembled WGS sequence"/>
</dbReference>
<dbReference type="Gene3D" id="2.40.37.10">
    <property type="entry name" value="Lyase, Ornithine Decarboxylase, Chain A, domain 1"/>
    <property type="match status" value="1"/>
</dbReference>
<feature type="binding site" evidence="8">
    <location>
        <position position="129"/>
    </location>
    <ligand>
        <name>substrate</name>
    </ligand>
</feature>
<accession>A0ABN8DMR6</accession>
<dbReference type="CDD" id="cd06827">
    <property type="entry name" value="PLPDE_III_AR_proteobact"/>
    <property type="match status" value="1"/>
</dbReference>
<dbReference type="GO" id="GO:0008784">
    <property type="term" value="F:alanine racemase activity"/>
    <property type="evidence" value="ECO:0007669"/>
    <property type="project" value="UniProtKB-EC"/>
</dbReference>
<evidence type="ECO:0000256" key="3">
    <source>
        <dbReference type="ARBA" id="ARBA00007880"/>
    </source>
</evidence>
<evidence type="ECO:0000313" key="10">
    <source>
        <dbReference type="EMBL" id="CAH0532419.1"/>
    </source>
</evidence>
<dbReference type="InterPro" id="IPR009006">
    <property type="entry name" value="Ala_racemase/Decarboxylase_C"/>
</dbReference>
<comment type="function">
    <text evidence="8">Catalyzes the interconversion of L-alanine and D-alanine. May also act on other amino acids.</text>
</comment>
<evidence type="ECO:0000256" key="7">
    <source>
        <dbReference type="ARBA" id="ARBA00037912"/>
    </source>
</evidence>
<feature type="active site" description="Proton acceptor; specific for L-alanine" evidence="8">
    <location>
        <position position="254"/>
    </location>
</feature>
<evidence type="ECO:0000256" key="4">
    <source>
        <dbReference type="ARBA" id="ARBA00013089"/>
    </source>
</evidence>
<dbReference type="PANTHER" id="PTHR30511">
    <property type="entry name" value="ALANINE RACEMASE"/>
    <property type="match status" value="1"/>
</dbReference>
<dbReference type="InterPro" id="IPR029066">
    <property type="entry name" value="PLP-binding_barrel"/>
</dbReference>
<evidence type="ECO:0000256" key="8">
    <source>
        <dbReference type="HAMAP-Rule" id="MF_01201"/>
    </source>
</evidence>
<reference evidence="10" key="1">
    <citation type="submission" date="2021-11" db="EMBL/GenBank/DDBJ databases">
        <authorList>
            <person name="Rodrigo-Torres L."/>
            <person name="Arahal R. D."/>
            <person name="Lucena T."/>
        </authorList>
    </citation>
    <scope>NUCLEOTIDE SEQUENCE</scope>
    <source>
        <strain evidence="10">CECT 7929</strain>
    </source>
</reference>
<dbReference type="RefSeq" id="WP_237464306.1">
    <property type="nucleotide sequence ID" value="NZ_CAKLDI010000001.1"/>
</dbReference>
<evidence type="ECO:0000256" key="6">
    <source>
        <dbReference type="ARBA" id="ARBA00023235"/>
    </source>
</evidence>
<feature type="active site" description="Proton acceptor; specific for D-alanine" evidence="8">
    <location>
        <position position="34"/>
    </location>
</feature>
<keyword evidence="11" id="KW-1185">Reference proteome</keyword>
<comment type="cofactor">
    <cofactor evidence="2 8">
        <name>pyridoxal 5'-phosphate</name>
        <dbReference type="ChEBI" id="CHEBI:597326"/>
    </cofactor>
</comment>
<dbReference type="EC" id="5.1.1.1" evidence="4 8"/>
<dbReference type="Gene3D" id="3.20.20.10">
    <property type="entry name" value="Alanine racemase"/>
    <property type="match status" value="1"/>
</dbReference>
<proteinExistence type="inferred from homology"/>
<dbReference type="SUPFAM" id="SSF51419">
    <property type="entry name" value="PLP-binding barrel"/>
    <property type="match status" value="1"/>
</dbReference>
<feature type="domain" description="Alanine racemase C-terminal" evidence="9">
    <location>
        <begin position="233"/>
        <end position="363"/>
    </location>
</feature>
<dbReference type="PANTHER" id="PTHR30511:SF4">
    <property type="entry name" value="ALANINE RACEMASE, BIOSYNTHETIC"/>
    <property type="match status" value="1"/>
</dbReference>
<comment type="pathway">
    <text evidence="7 8">Amino-acid biosynthesis; D-alanine biosynthesis; D-alanine from L-alanine: step 1/1.</text>
</comment>
<gene>
    <name evidence="10" type="primary">alr1</name>
    <name evidence="10" type="ORF">VST7929_00248</name>
</gene>
<organism evidence="10 11">
    <name type="scientific">Vibrio stylophorae</name>
    <dbReference type="NCBI Taxonomy" id="659351"/>
    <lineage>
        <taxon>Bacteria</taxon>
        <taxon>Pseudomonadati</taxon>
        <taxon>Pseudomonadota</taxon>
        <taxon>Gammaproteobacteria</taxon>
        <taxon>Vibrionales</taxon>
        <taxon>Vibrionaceae</taxon>
        <taxon>Vibrio</taxon>
    </lineage>
</organism>
<dbReference type="EMBL" id="CAKLDI010000001">
    <property type="protein sequence ID" value="CAH0532419.1"/>
    <property type="molecule type" value="Genomic_DNA"/>
</dbReference>
<evidence type="ECO:0000256" key="2">
    <source>
        <dbReference type="ARBA" id="ARBA00001933"/>
    </source>
</evidence>
<comment type="catalytic activity">
    <reaction evidence="1 8">
        <text>L-alanine = D-alanine</text>
        <dbReference type="Rhea" id="RHEA:20249"/>
        <dbReference type="ChEBI" id="CHEBI:57416"/>
        <dbReference type="ChEBI" id="CHEBI:57972"/>
        <dbReference type="EC" id="5.1.1.1"/>
    </reaction>
</comment>
<comment type="similarity">
    <text evidence="3 8">Belongs to the alanine racemase family.</text>
</comment>
<sequence length="364" mass="39590">MIAATAQIDLNALQANWQKLRQQASNSKLLAVVKANGYGGGLVPTAKALTDADAFGVARFEEALILRAGGIDVPILLLEGFYHPDALPQIADLKIETVVHSFEQLEALEQAQLSRPIPVWLKIDTGMHRLGIRAEQVDEVVARLHACDNVAKPVRYISHFACADELSNPLTEQQIACFEKLTEGHRGERSIAASAGILSWPQSHYDWVRPGIILYGVSPFAEKCGQDLGYQPVMRLSSSIIAVRDHKKGEPVGYGSTWRADRDTKLGVIAIGYGDGYPRLAPSGTPVWVCGKNGQAGRMVSLAGRVSMDMITVDLGPDATEQVGDEVVLWGPELPVERIAEGVGTIGYELVTQLTQRVRMVYID</sequence>
<dbReference type="Pfam" id="PF00842">
    <property type="entry name" value="Ala_racemase_C"/>
    <property type="match status" value="1"/>
</dbReference>
<evidence type="ECO:0000256" key="5">
    <source>
        <dbReference type="ARBA" id="ARBA00022898"/>
    </source>
</evidence>
<evidence type="ECO:0000313" key="11">
    <source>
        <dbReference type="Proteomes" id="UP000838672"/>
    </source>
</evidence>